<proteinExistence type="predicted"/>
<dbReference type="RefSeq" id="WP_247956475.1">
    <property type="nucleotide sequence ID" value="NZ_CP078077.1"/>
</dbReference>
<name>A0ABY4IP16_9MICO</name>
<evidence type="ECO:0000313" key="2">
    <source>
        <dbReference type="Proteomes" id="UP000831963"/>
    </source>
</evidence>
<dbReference type="EMBL" id="CP078077">
    <property type="protein sequence ID" value="UPL13033.1"/>
    <property type="molecule type" value="Genomic_DNA"/>
</dbReference>
<reference evidence="1 2" key="1">
    <citation type="submission" date="2021-06" db="EMBL/GenBank/DDBJ databases">
        <title>Genome-based taxonomic framework of Microbacterium strains isolated from marine environment, the description of four new species and reclassification of four preexisting species.</title>
        <authorList>
            <person name="Lee S.D."/>
            <person name="Kim S.-M."/>
            <person name="Byeon Y.-S."/>
            <person name="Yang H.L."/>
            <person name="Kim I.S."/>
        </authorList>
    </citation>
    <scope>NUCLEOTIDE SEQUENCE [LARGE SCALE GENOMIC DNA]</scope>
    <source>
        <strain evidence="1 2">SSW1-36</strain>
    </source>
</reference>
<organism evidence="1 2">
    <name type="scientific">Microbacterium galbinum</name>
    <dbReference type="NCBI Taxonomy" id="2851646"/>
    <lineage>
        <taxon>Bacteria</taxon>
        <taxon>Bacillati</taxon>
        <taxon>Actinomycetota</taxon>
        <taxon>Actinomycetes</taxon>
        <taxon>Micrococcales</taxon>
        <taxon>Microbacteriaceae</taxon>
        <taxon>Microbacterium</taxon>
    </lineage>
</organism>
<protein>
    <submittedName>
        <fullName evidence="1">Uncharacterized protein</fullName>
    </submittedName>
</protein>
<gene>
    <name evidence="1" type="ORF">KV396_00350</name>
</gene>
<evidence type="ECO:0000313" key="1">
    <source>
        <dbReference type="EMBL" id="UPL13033.1"/>
    </source>
</evidence>
<keyword evidence="2" id="KW-1185">Reference proteome</keyword>
<sequence length="145" mass="15459">MATTHRSDLVEQLEKALTDEAYDGGNGALSEEQFAKLVRTLATTAAAVVTEVHTPTDDEREALATILGEPVRGTLALADRILAAGFRRSEVETVAEALADAAEPQGEPSDAEAAWEKFRGALAYYLDGHAIESIRHDLRAAGGVR</sequence>
<dbReference type="Proteomes" id="UP000831963">
    <property type="component" value="Chromosome"/>
</dbReference>
<accession>A0ABY4IP16</accession>